<feature type="chain" id="PRO_5037396166" evidence="1">
    <location>
        <begin position="25"/>
        <end position="432"/>
    </location>
</feature>
<protein>
    <submittedName>
        <fullName evidence="3">Right-handed parallel beta-helix repeat-containing protein</fullName>
    </submittedName>
</protein>
<accession>A0A948W5B9</accession>
<evidence type="ECO:0000313" key="3">
    <source>
        <dbReference type="EMBL" id="MBU2693142.1"/>
    </source>
</evidence>
<organism evidence="3 4">
    <name type="scientific">Eiseniibacteriota bacterium</name>
    <dbReference type="NCBI Taxonomy" id="2212470"/>
    <lineage>
        <taxon>Bacteria</taxon>
        <taxon>Candidatus Eiseniibacteriota</taxon>
    </lineage>
</organism>
<evidence type="ECO:0000313" key="4">
    <source>
        <dbReference type="Proteomes" id="UP000777784"/>
    </source>
</evidence>
<sequence>MKVQVVHTICVALLIFAMTFPVSATIYTISPDGLGDYATIQEAIDAAADEDTIFLTDGIFMGEGNRDIVYLGKGITVASQSGSAESCILDCESTETEPHCGCLFFAEDLSAVLSGITIRNGWGALDDEGGGIKCADGATPSINFCIFTENQNSAVFCESQSHPVFTECLFTQNQGIRGGGVYIRGANGTFNDCEFIGNTSTSGGGVYGHAADPSFTRCLFEENIAEIGGAAGFIYGGGGHFVDCTFLQNEAHQSSALDGHGMIHTSFEGCLFLGNSNESWGMISMTKSSDMRFTNCTFWDNEAPGAVLFFEEQQAYLDNTIIAFNRMGTAVTGEGTATLNCCDIYGNEGGDWVGGIAWQYGINGNISSDPIFCDPEIADLHIRADSHCAPFSPPNEECDLIGALPVGCYPPTATGSASGITTWGRIKAVYQE</sequence>
<name>A0A948W5B9_UNCEI</name>
<feature type="domain" description="Right handed beta helix" evidence="2">
    <location>
        <begin position="77"/>
        <end position="219"/>
    </location>
</feature>
<gene>
    <name evidence="3" type="ORF">KJ970_19670</name>
</gene>
<evidence type="ECO:0000259" key="2">
    <source>
        <dbReference type="Pfam" id="PF13229"/>
    </source>
</evidence>
<dbReference type="EMBL" id="JAHJDP010000116">
    <property type="protein sequence ID" value="MBU2693142.1"/>
    <property type="molecule type" value="Genomic_DNA"/>
</dbReference>
<dbReference type="Gene3D" id="2.160.20.10">
    <property type="entry name" value="Single-stranded right-handed beta-helix, Pectin lyase-like"/>
    <property type="match status" value="1"/>
</dbReference>
<dbReference type="SUPFAM" id="SSF51126">
    <property type="entry name" value="Pectin lyase-like"/>
    <property type="match status" value="1"/>
</dbReference>
<dbReference type="PANTHER" id="PTHR11319">
    <property type="entry name" value="G PROTEIN-COUPLED RECEPTOR-RELATED"/>
    <property type="match status" value="1"/>
</dbReference>
<comment type="caution">
    <text evidence="3">The sequence shown here is derived from an EMBL/GenBank/DDBJ whole genome shotgun (WGS) entry which is preliminary data.</text>
</comment>
<feature type="signal peptide" evidence="1">
    <location>
        <begin position="1"/>
        <end position="24"/>
    </location>
</feature>
<dbReference type="InterPro" id="IPR011050">
    <property type="entry name" value="Pectin_lyase_fold/virulence"/>
</dbReference>
<dbReference type="AlphaFoldDB" id="A0A948W5B9"/>
<evidence type="ECO:0000256" key="1">
    <source>
        <dbReference type="SAM" id="SignalP"/>
    </source>
</evidence>
<dbReference type="PANTHER" id="PTHR11319:SF35">
    <property type="entry name" value="OUTER MEMBRANE PROTEIN PMPC-RELATED"/>
    <property type="match status" value="1"/>
</dbReference>
<dbReference type="Proteomes" id="UP000777784">
    <property type="component" value="Unassembled WGS sequence"/>
</dbReference>
<keyword evidence="1" id="KW-0732">Signal</keyword>
<dbReference type="Pfam" id="PF13229">
    <property type="entry name" value="Beta_helix"/>
    <property type="match status" value="1"/>
</dbReference>
<reference evidence="3" key="1">
    <citation type="submission" date="2021-05" db="EMBL/GenBank/DDBJ databases">
        <title>Energy efficiency and biological interactions define the core microbiome of deep oligotrophic groundwater.</title>
        <authorList>
            <person name="Mehrshad M."/>
            <person name="Lopez-Fernandez M."/>
            <person name="Bell E."/>
            <person name="Bernier-Latmani R."/>
            <person name="Bertilsson S."/>
            <person name="Dopson M."/>
        </authorList>
    </citation>
    <scope>NUCLEOTIDE SEQUENCE</scope>
    <source>
        <strain evidence="3">Modern_marine.mb.64</strain>
    </source>
</reference>
<dbReference type="InterPro" id="IPR012334">
    <property type="entry name" value="Pectin_lyas_fold"/>
</dbReference>
<dbReference type="InterPro" id="IPR039448">
    <property type="entry name" value="Beta_helix"/>
</dbReference>
<proteinExistence type="predicted"/>